<dbReference type="PANTHER" id="PTHR30055">
    <property type="entry name" value="HTH-TYPE TRANSCRIPTIONAL REGULATOR RUTR"/>
    <property type="match status" value="1"/>
</dbReference>
<dbReference type="SUPFAM" id="SSF46689">
    <property type="entry name" value="Homeodomain-like"/>
    <property type="match status" value="1"/>
</dbReference>
<evidence type="ECO:0000256" key="3">
    <source>
        <dbReference type="ARBA" id="ARBA00023125"/>
    </source>
</evidence>
<sequence length="207" mass="23437">MRNARSRRPGRPPQVEIDEPTAEKILRAAAECFMDQGFAAVSMDDVAERADVTKAVVYYYYGSKTELFQRAMMAVMRASRERTQAILREHGPLRERLQKLTRTRLAIPATLDMNHILRGSQRALRQDQLDEMHRAEEQLVEVIAQALHAEMAEGRLRPVDAVFVARSYLALLGMGQAELRRRGGGQAAIDEIAADIVDLLWRGIEPR</sequence>
<feature type="domain" description="HTH tetR-type" evidence="6">
    <location>
        <begin position="19"/>
        <end position="79"/>
    </location>
</feature>
<gene>
    <name evidence="7" type="ORF">IW967_08075</name>
</gene>
<dbReference type="SUPFAM" id="SSF48498">
    <property type="entry name" value="Tetracyclin repressor-like, C-terminal domain"/>
    <property type="match status" value="1"/>
</dbReference>
<dbReference type="InterPro" id="IPR036271">
    <property type="entry name" value="Tet_transcr_reg_TetR-rel_C_sf"/>
</dbReference>
<dbReference type="InterPro" id="IPR009057">
    <property type="entry name" value="Homeodomain-like_sf"/>
</dbReference>
<keyword evidence="8" id="KW-1185">Reference proteome</keyword>
<accession>A0ABS0F3I5</accession>
<dbReference type="InterPro" id="IPR050109">
    <property type="entry name" value="HTH-type_TetR-like_transc_reg"/>
</dbReference>
<dbReference type="PROSITE" id="PS50977">
    <property type="entry name" value="HTH_TETR_2"/>
    <property type="match status" value="1"/>
</dbReference>
<dbReference type="Gene3D" id="1.10.10.60">
    <property type="entry name" value="Homeodomain-like"/>
    <property type="match status" value="1"/>
</dbReference>
<evidence type="ECO:0000256" key="2">
    <source>
        <dbReference type="ARBA" id="ARBA00023015"/>
    </source>
</evidence>
<feature type="DNA-binding region" description="H-T-H motif" evidence="5">
    <location>
        <begin position="42"/>
        <end position="61"/>
    </location>
</feature>
<dbReference type="Gene3D" id="1.10.357.10">
    <property type="entry name" value="Tetracycline Repressor, domain 2"/>
    <property type="match status" value="1"/>
</dbReference>
<keyword evidence="3 5" id="KW-0238">DNA-binding</keyword>
<reference evidence="7 8" key="1">
    <citation type="submission" date="2020-11" db="EMBL/GenBank/DDBJ databases">
        <title>Genomic insight of Alicyclobacillus mali FL 18 reveals a new arsenic-resistant strain, with potential in environmental biotechnology.</title>
        <authorList>
            <person name="Fiorentino G."/>
            <person name="Gallo G."/>
            <person name="Aulitto M."/>
        </authorList>
    </citation>
    <scope>NUCLEOTIDE SEQUENCE [LARGE SCALE GENOMIC DNA]</scope>
    <source>
        <strain evidence="7 8">FL 18</strain>
    </source>
</reference>
<dbReference type="Pfam" id="PF00440">
    <property type="entry name" value="TetR_N"/>
    <property type="match status" value="1"/>
</dbReference>
<proteinExistence type="predicted"/>
<evidence type="ECO:0000313" key="8">
    <source>
        <dbReference type="Proteomes" id="UP000642910"/>
    </source>
</evidence>
<evidence type="ECO:0000313" key="7">
    <source>
        <dbReference type="EMBL" id="MBF8377821.1"/>
    </source>
</evidence>
<evidence type="ECO:0000256" key="1">
    <source>
        <dbReference type="ARBA" id="ARBA00022491"/>
    </source>
</evidence>
<dbReference type="InterPro" id="IPR001647">
    <property type="entry name" value="HTH_TetR"/>
</dbReference>
<dbReference type="RefSeq" id="WP_195867568.1">
    <property type="nucleotide sequence ID" value="NZ_JADPKZ010000039.1"/>
</dbReference>
<dbReference type="EMBL" id="JADPKZ010000039">
    <property type="protein sequence ID" value="MBF8377821.1"/>
    <property type="molecule type" value="Genomic_DNA"/>
</dbReference>
<dbReference type="PRINTS" id="PR00455">
    <property type="entry name" value="HTHTETR"/>
</dbReference>
<protein>
    <submittedName>
        <fullName evidence="7">TetR/AcrR family transcriptional regulator</fullName>
    </submittedName>
</protein>
<keyword evidence="4" id="KW-0804">Transcription</keyword>
<dbReference type="Proteomes" id="UP000642910">
    <property type="component" value="Unassembled WGS sequence"/>
</dbReference>
<comment type="caution">
    <text evidence="7">The sequence shown here is derived from an EMBL/GenBank/DDBJ whole genome shotgun (WGS) entry which is preliminary data.</text>
</comment>
<keyword evidence="2" id="KW-0805">Transcription regulation</keyword>
<organism evidence="7 8">
    <name type="scientific">Alicyclobacillus mali</name>
    <name type="common">ex Roth et al. 2021</name>
    <dbReference type="NCBI Taxonomy" id="1123961"/>
    <lineage>
        <taxon>Bacteria</taxon>
        <taxon>Bacillati</taxon>
        <taxon>Bacillota</taxon>
        <taxon>Bacilli</taxon>
        <taxon>Bacillales</taxon>
        <taxon>Alicyclobacillaceae</taxon>
        <taxon>Alicyclobacillus</taxon>
    </lineage>
</organism>
<keyword evidence="1" id="KW-0678">Repressor</keyword>
<evidence type="ECO:0000259" key="6">
    <source>
        <dbReference type="PROSITE" id="PS50977"/>
    </source>
</evidence>
<dbReference type="PANTHER" id="PTHR30055:SF175">
    <property type="entry name" value="HTH-TYPE TRANSCRIPTIONAL REPRESSOR KSTR2"/>
    <property type="match status" value="1"/>
</dbReference>
<name>A0ABS0F3I5_9BACL</name>
<evidence type="ECO:0000256" key="5">
    <source>
        <dbReference type="PROSITE-ProRule" id="PRU00335"/>
    </source>
</evidence>
<evidence type="ECO:0000256" key="4">
    <source>
        <dbReference type="ARBA" id="ARBA00023163"/>
    </source>
</evidence>